<dbReference type="EMBL" id="PFAQ01000041">
    <property type="protein sequence ID" value="PIT94641.1"/>
    <property type="molecule type" value="Genomic_DNA"/>
</dbReference>
<gene>
    <name evidence="1" type="ORF">COT98_02800</name>
</gene>
<name>A0A2M6WPB0_9BACT</name>
<dbReference type="Proteomes" id="UP000228900">
    <property type="component" value="Unassembled WGS sequence"/>
</dbReference>
<proteinExistence type="predicted"/>
<reference evidence="2" key="1">
    <citation type="submission" date="2017-09" db="EMBL/GenBank/DDBJ databases">
        <title>Depth-based differentiation of microbial function through sediment-hosted aquifers and enrichment of novel symbionts in the deep terrestrial subsurface.</title>
        <authorList>
            <person name="Probst A.J."/>
            <person name="Ladd B."/>
            <person name="Jarett J.K."/>
            <person name="Geller-Mcgrath D.E."/>
            <person name="Sieber C.M.K."/>
            <person name="Emerson J.B."/>
            <person name="Anantharaman K."/>
            <person name="Thomas B.C."/>
            <person name="Malmstrom R."/>
            <person name="Stieglmeier M."/>
            <person name="Klingl A."/>
            <person name="Woyke T."/>
            <person name="Ryan C.M."/>
            <person name="Banfield J.F."/>
        </authorList>
    </citation>
    <scope>NUCLEOTIDE SEQUENCE [LARGE SCALE GENOMIC DNA]</scope>
</reference>
<evidence type="ECO:0000313" key="2">
    <source>
        <dbReference type="Proteomes" id="UP000228900"/>
    </source>
</evidence>
<evidence type="ECO:0000313" key="1">
    <source>
        <dbReference type="EMBL" id="PIT94641.1"/>
    </source>
</evidence>
<organism evidence="1 2">
    <name type="scientific">Candidatus Falkowbacteria bacterium CG10_big_fil_rev_8_21_14_0_10_39_9</name>
    <dbReference type="NCBI Taxonomy" id="1974566"/>
    <lineage>
        <taxon>Bacteria</taxon>
        <taxon>Candidatus Falkowiibacteriota</taxon>
    </lineage>
</organism>
<accession>A0A2M6WPB0</accession>
<dbReference type="AlphaFoldDB" id="A0A2M6WPB0"/>
<sequence length="123" mass="14182">MTEKKKKVSKALPKSKKIELQYANVTIFVLECDSKRISVPAKYCAVDTMAMFKRLITKGKRSTSFRFVGHDSINPVDYIGKRIRFLGPKVKKGETVSYPAHYSDARHLTLKSKYKIIDVRRKK</sequence>
<comment type="caution">
    <text evidence="1">The sequence shown here is derived from an EMBL/GenBank/DDBJ whole genome shotgun (WGS) entry which is preliminary data.</text>
</comment>
<protein>
    <submittedName>
        <fullName evidence="1">Uncharacterized protein</fullName>
    </submittedName>
</protein>